<reference evidence="10 11" key="1">
    <citation type="submission" date="2023-12" db="EMBL/GenBank/DDBJ databases">
        <title>A high-quality genome assembly for Dillenia turbinata (Dilleniales).</title>
        <authorList>
            <person name="Chanderbali A."/>
        </authorList>
    </citation>
    <scope>NUCLEOTIDE SEQUENCE [LARGE SCALE GENOMIC DNA]</scope>
    <source>
        <strain evidence="10">LSX21</strain>
        <tissue evidence="10">Leaf</tissue>
    </source>
</reference>
<feature type="signal peptide" evidence="9">
    <location>
        <begin position="1"/>
        <end position="23"/>
    </location>
</feature>
<keyword evidence="3" id="KW-0134">Cell wall</keyword>
<name>A0AAN8UII5_9MAGN</name>
<dbReference type="InterPro" id="IPR006626">
    <property type="entry name" value="PbH1"/>
</dbReference>
<evidence type="ECO:0000256" key="3">
    <source>
        <dbReference type="ARBA" id="ARBA00022512"/>
    </source>
</evidence>
<dbReference type="InterPro" id="IPR000743">
    <property type="entry name" value="Glyco_hydro_28"/>
</dbReference>
<keyword evidence="11" id="KW-1185">Reference proteome</keyword>
<dbReference type="SMART" id="SM00710">
    <property type="entry name" value="PbH1"/>
    <property type="match status" value="5"/>
</dbReference>
<dbReference type="GO" id="GO:0005975">
    <property type="term" value="P:carbohydrate metabolic process"/>
    <property type="evidence" value="ECO:0007669"/>
    <property type="project" value="InterPro"/>
</dbReference>
<keyword evidence="9" id="KW-0732">Signal</keyword>
<protein>
    <submittedName>
        <fullName evidence="10">Glycoside hydrolase, family 28</fullName>
    </submittedName>
</protein>
<dbReference type="AlphaFoldDB" id="A0AAN8UII5"/>
<keyword evidence="6 8" id="KW-0326">Glycosidase</keyword>
<evidence type="ECO:0000256" key="2">
    <source>
        <dbReference type="ARBA" id="ARBA00008834"/>
    </source>
</evidence>
<gene>
    <name evidence="10" type="ORF">RJ641_021982</name>
</gene>
<comment type="subcellular location">
    <subcellularLocation>
        <location evidence="1">Secreted</location>
        <location evidence="1">Cell wall</location>
    </subcellularLocation>
</comment>
<evidence type="ECO:0000256" key="9">
    <source>
        <dbReference type="SAM" id="SignalP"/>
    </source>
</evidence>
<dbReference type="InterPro" id="IPR011050">
    <property type="entry name" value="Pectin_lyase_fold/virulence"/>
</dbReference>
<organism evidence="10 11">
    <name type="scientific">Dillenia turbinata</name>
    <dbReference type="NCBI Taxonomy" id="194707"/>
    <lineage>
        <taxon>Eukaryota</taxon>
        <taxon>Viridiplantae</taxon>
        <taxon>Streptophyta</taxon>
        <taxon>Embryophyta</taxon>
        <taxon>Tracheophyta</taxon>
        <taxon>Spermatophyta</taxon>
        <taxon>Magnoliopsida</taxon>
        <taxon>eudicotyledons</taxon>
        <taxon>Gunneridae</taxon>
        <taxon>Pentapetalae</taxon>
        <taxon>Dilleniales</taxon>
        <taxon>Dilleniaceae</taxon>
        <taxon>Dillenia</taxon>
    </lineage>
</organism>
<comment type="caution">
    <text evidence="10">The sequence shown here is derived from an EMBL/GenBank/DDBJ whole genome shotgun (WGS) entry which is preliminary data.</text>
</comment>
<dbReference type="PANTHER" id="PTHR31375">
    <property type="match status" value="1"/>
</dbReference>
<dbReference type="GO" id="GO:0071555">
    <property type="term" value="P:cell wall organization"/>
    <property type="evidence" value="ECO:0007669"/>
    <property type="project" value="UniProtKB-KW"/>
</dbReference>
<sequence>MDSTIIFVLSSVLLSIFIRLTSSSTTIFSVLNYGAKPDGKTDSSQAFLHAWNAACSSADYSTTVYVPRGTYLLRPVTFQGKCKSSKINMKIEGRLVAPIDYNILGKAGNWLLFHEVSGVSIYGGTIDARGESLWACKRSKSGCPFGATSLEFTNSKHIMIKGLSSMSSQGFHIVINECNNVRIGGVAVVASRNSPNTDGIHLGGSSHVTITDASIMTGDDCISIGPGSRHFIGSLGQAVKERGVRNVTVKSVVFTGSENGVRIKTWAKPSTGFVKGVHFEDVLIKDVRNPIIIDQNYCPYHHEKDCHGQASGIKIRDITYRSIRGTSTTKFAINFECSSKYPCLGLRLENVNLKCIGEVAESFCRNVHGYATGLVHPKSCF</sequence>
<evidence type="ECO:0000313" key="11">
    <source>
        <dbReference type="Proteomes" id="UP001370490"/>
    </source>
</evidence>
<evidence type="ECO:0000256" key="5">
    <source>
        <dbReference type="ARBA" id="ARBA00022801"/>
    </source>
</evidence>
<dbReference type="Proteomes" id="UP001370490">
    <property type="component" value="Unassembled WGS sequence"/>
</dbReference>
<keyword evidence="4" id="KW-0964">Secreted</keyword>
<comment type="similarity">
    <text evidence="2 8">Belongs to the glycosyl hydrolase 28 family.</text>
</comment>
<dbReference type="InterPro" id="IPR012334">
    <property type="entry name" value="Pectin_lyas_fold"/>
</dbReference>
<feature type="chain" id="PRO_5042869439" evidence="9">
    <location>
        <begin position="24"/>
        <end position="381"/>
    </location>
</feature>
<dbReference type="Gene3D" id="2.160.20.10">
    <property type="entry name" value="Single-stranded right-handed beta-helix, Pectin lyase-like"/>
    <property type="match status" value="1"/>
</dbReference>
<evidence type="ECO:0000256" key="7">
    <source>
        <dbReference type="ARBA" id="ARBA00023316"/>
    </source>
</evidence>
<evidence type="ECO:0000256" key="8">
    <source>
        <dbReference type="RuleBase" id="RU361169"/>
    </source>
</evidence>
<evidence type="ECO:0000313" key="10">
    <source>
        <dbReference type="EMBL" id="KAK6912381.1"/>
    </source>
</evidence>
<dbReference type="Pfam" id="PF00295">
    <property type="entry name" value="Glyco_hydro_28"/>
    <property type="match status" value="1"/>
</dbReference>
<evidence type="ECO:0000256" key="1">
    <source>
        <dbReference type="ARBA" id="ARBA00004191"/>
    </source>
</evidence>
<keyword evidence="7" id="KW-0961">Cell wall biogenesis/degradation</keyword>
<keyword evidence="5 8" id="KW-0378">Hydrolase</keyword>
<accession>A0AAN8UII5</accession>
<proteinExistence type="inferred from homology"/>
<dbReference type="EMBL" id="JBAMMX010000027">
    <property type="protein sequence ID" value="KAK6912381.1"/>
    <property type="molecule type" value="Genomic_DNA"/>
</dbReference>
<evidence type="ECO:0000256" key="6">
    <source>
        <dbReference type="ARBA" id="ARBA00023295"/>
    </source>
</evidence>
<dbReference type="SUPFAM" id="SSF51126">
    <property type="entry name" value="Pectin lyase-like"/>
    <property type="match status" value="1"/>
</dbReference>
<evidence type="ECO:0000256" key="4">
    <source>
        <dbReference type="ARBA" id="ARBA00022525"/>
    </source>
</evidence>
<dbReference type="GO" id="GO:0004650">
    <property type="term" value="F:polygalacturonase activity"/>
    <property type="evidence" value="ECO:0007669"/>
    <property type="project" value="InterPro"/>
</dbReference>